<evidence type="ECO:0000313" key="7">
    <source>
        <dbReference type="Proteomes" id="UP000554520"/>
    </source>
</evidence>
<dbReference type="CDD" id="cd13585">
    <property type="entry name" value="PBP2_TMBP_like"/>
    <property type="match status" value="1"/>
</dbReference>
<accession>A0A839UCU0</accession>
<dbReference type="GO" id="GO:0055052">
    <property type="term" value="C:ATP-binding cassette (ABC) transporter complex, substrate-binding subunit-containing"/>
    <property type="evidence" value="ECO:0007669"/>
    <property type="project" value="TreeGrafter"/>
</dbReference>
<evidence type="ECO:0000256" key="1">
    <source>
        <dbReference type="ARBA" id="ARBA00008520"/>
    </source>
</evidence>
<dbReference type="EMBL" id="JACHXN010000023">
    <property type="protein sequence ID" value="MBB3148856.1"/>
    <property type="molecule type" value="Genomic_DNA"/>
</dbReference>
<evidence type="ECO:0000256" key="5">
    <source>
        <dbReference type="SAM" id="SignalP"/>
    </source>
</evidence>
<dbReference type="Gene3D" id="3.40.190.10">
    <property type="entry name" value="Periplasmic binding protein-like II"/>
    <property type="match status" value="1"/>
</dbReference>
<reference evidence="6 7" key="1">
    <citation type="submission" date="2020-08" db="EMBL/GenBank/DDBJ databases">
        <title>Genomic Encyclopedia of Type Strains, Phase III (KMG-III): the genomes of soil and plant-associated and newly described type strains.</title>
        <authorList>
            <person name="Whitman W."/>
        </authorList>
    </citation>
    <scope>NUCLEOTIDE SEQUENCE [LARGE SCALE GENOMIC DNA]</scope>
    <source>
        <strain evidence="6 7">CECT 7015</strain>
    </source>
</reference>
<dbReference type="AlphaFoldDB" id="A0A839UCU0"/>
<evidence type="ECO:0000256" key="2">
    <source>
        <dbReference type="ARBA" id="ARBA00022448"/>
    </source>
</evidence>
<evidence type="ECO:0000256" key="4">
    <source>
        <dbReference type="ARBA" id="ARBA00022764"/>
    </source>
</evidence>
<keyword evidence="6" id="KW-0762">Sugar transport</keyword>
<comment type="caution">
    <text evidence="6">The sequence shown here is derived from an EMBL/GenBank/DDBJ whole genome shotgun (WGS) entry which is preliminary data.</text>
</comment>
<dbReference type="Proteomes" id="UP000554520">
    <property type="component" value="Unassembled WGS sequence"/>
</dbReference>
<dbReference type="InterPro" id="IPR006059">
    <property type="entry name" value="SBP"/>
</dbReference>
<keyword evidence="4" id="KW-0574">Periplasm</keyword>
<dbReference type="PANTHER" id="PTHR30061:SF50">
    <property type="entry name" value="MALTOSE_MALTODEXTRIN-BINDING PERIPLASMIC PROTEIN"/>
    <property type="match status" value="1"/>
</dbReference>
<keyword evidence="3 5" id="KW-0732">Signal</keyword>
<evidence type="ECO:0000313" key="6">
    <source>
        <dbReference type="EMBL" id="MBB3148856.1"/>
    </source>
</evidence>
<sequence>MNAYFRRFSVGALLVAATLTISSTMHSFAAEKEVITFAASPFSSARGPQLQEWVKKFNDSQENIEVTPIAIPFASFANTMFTQMGGKGGPDLVRFDLYDFYPAVAANLIMPIDGIIKDEANLRPVDKYLKVDGKRYGIAFEISNYALIYNKALLKDGKVPTNFAEFIASAKAASGDGVYGFAYRATMAESGGFWQDVCNFVYGFGGRWSDDSGKLTLNSPQVVAGIAAYKQVYDLDVTPKGADAATFRRMFSQGKVAMEIDNSAVMASLMVKGPDLPIEVARSPFPTDAQGFVLSPITVNANTKHKEAALAFLKWMMLPENQRALETAYGGSSFVATPIAYTEEELAKRPWLKVYDSDKAVSIPQLVTGHEIKTPEIQRIILEQVVKVLQTDLDPQAAMDEAQKMAESRVLAK</sequence>
<dbReference type="GO" id="GO:1901982">
    <property type="term" value="F:maltose binding"/>
    <property type="evidence" value="ECO:0007669"/>
    <property type="project" value="TreeGrafter"/>
</dbReference>
<feature type="chain" id="PRO_5032820885" evidence="5">
    <location>
        <begin position="30"/>
        <end position="413"/>
    </location>
</feature>
<dbReference type="PANTHER" id="PTHR30061">
    <property type="entry name" value="MALTOSE-BINDING PERIPLASMIC PROTEIN"/>
    <property type="match status" value="1"/>
</dbReference>
<dbReference type="Pfam" id="PF01547">
    <property type="entry name" value="SBP_bac_1"/>
    <property type="match status" value="1"/>
</dbReference>
<evidence type="ECO:0000256" key="3">
    <source>
        <dbReference type="ARBA" id="ARBA00022729"/>
    </source>
</evidence>
<name>A0A839UCU0_9HYPH</name>
<dbReference type="GO" id="GO:0042956">
    <property type="term" value="P:maltodextrin transmembrane transport"/>
    <property type="evidence" value="ECO:0007669"/>
    <property type="project" value="TreeGrafter"/>
</dbReference>
<organism evidence="6 7">
    <name type="scientific">Phyllobacterium trifolii</name>
    <dbReference type="NCBI Taxonomy" id="300193"/>
    <lineage>
        <taxon>Bacteria</taxon>
        <taxon>Pseudomonadati</taxon>
        <taxon>Pseudomonadota</taxon>
        <taxon>Alphaproteobacteria</taxon>
        <taxon>Hyphomicrobiales</taxon>
        <taxon>Phyllobacteriaceae</taxon>
        <taxon>Phyllobacterium</taxon>
    </lineage>
</organism>
<comment type="similarity">
    <text evidence="1">Belongs to the bacterial solute-binding protein 1 family.</text>
</comment>
<dbReference type="RefSeq" id="WP_183664741.1">
    <property type="nucleotide sequence ID" value="NZ_JACHXN010000023.1"/>
</dbReference>
<keyword evidence="7" id="KW-1185">Reference proteome</keyword>
<dbReference type="SUPFAM" id="SSF53850">
    <property type="entry name" value="Periplasmic binding protein-like II"/>
    <property type="match status" value="1"/>
</dbReference>
<dbReference type="GO" id="GO:0015768">
    <property type="term" value="P:maltose transport"/>
    <property type="evidence" value="ECO:0007669"/>
    <property type="project" value="TreeGrafter"/>
</dbReference>
<feature type="signal peptide" evidence="5">
    <location>
        <begin position="1"/>
        <end position="29"/>
    </location>
</feature>
<proteinExistence type="inferred from homology"/>
<keyword evidence="2" id="KW-0813">Transport</keyword>
<gene>
    <name evidence="6" type="ORF">FHS21_005304</name>
</gene>
<protein>
    <submittedName>
        <fullName evidence="6">Multiple sugar transport system substrate-binding protein</fullName>
    </submittedName>
</protein>